<protein>
    <submittedName>
        <fullName evidence="2">GCN5-related N-acetyltransferase</fullName>
    </submittedName>
</protein>
<proteinExistence type="predicted"/>
<sequence>MVIRRETEAEFPQIYDLVKVAFQTAKVSNGKEQDFVNQLRSGGNYIPELALVAEENGQLVGHIMLTKAHVVDGETKFETLLLAPISVALEYRNRGIGSALIKESFRLAKARGYTSVLLVGDPAYYHRYGFRTAAGFGIKPTHPIPDENVMACELVPNALRGVSGTTDCF</sequence>
<dbReference type="InterPro" id="IPR016181">
    <property type="entry name" value="Acyl_CoA_acyltransferase"/>
</dbReference>
<dbReference type="STRING" id="690850.Desaf_2798"/>
<dbReference type="AlphaFoldDB" id="F3Z1A8"/>
<name>F3Z1A8_DESAF</name>
<dbReference type="CDD" id="cd04301">
    <property type="entry name" value="NAT_SF"/>
    <property type="match status" value="1"/>
</dbReference>
<dbReference type="Pfam" id="PF13527">
    <property type="entry name" value="Acetyltransf_9"/>
    <property type="match status" value="1"/>
</dbReference>
<gene>
    <name evidence="2" type="ORF">Desaf_2798</name>
</gene>
<dbReference type="eggNOG" id="COG3153">
    <property type="taxonomic scope" value="Bacteria"/>
</dbReference>
<evidence type="ECO:0000259" key="1">
    <source>
        <dbReference type="PROSITE" id="PS51186"/>
    </source>
</evidence>
<dbReference type="GO" id="GO:0034069">
    <property type="term" value="F:aminoglycoside N-acetyltransferase activity"/>
    <property type="evidence" value="ECO:0007669"/>
    <property type="project" value="TreeGrafter"/>
</dbReference>
<accession>F3Z1A8</accession>
<keyword evidence="3" id="KW-1185">Reference proteome</keyword>
<dbReference type="KEGG" id="daf:Desaf_2798"/>
<dbReference type="EMBL" id="CP003221">
    <property type="protein sequence ID" value="EGJ51111.1"/>
    <property type="molecule type" value="Genomic_DNA"/>
</dbReference>
<dbReference type="InterPro" id="IPR051554">
    <property type="entry name" value="Acetyltransferase_Eis"/>
</dbReference>
<dbReference type="SUPFAM" id="SSF55729">
    <property type="entry name" value="Acyl-CoA N-acyltransferases (Nat)"/>
    <property type="match status" value="1"/>
</dbReference>
<dbReference type="PROSITE" id="PS51186">
    <property type="entry name" value="GNAT"/>
    <property type="match status" value="1"/>
</dbReference>
<evidence type="ECO:0000313" key="2">
    <source>
        <dbReference type="EMBL" id="EGJ51111.1"/>
    </source>
</evidence>
<dbReference type="PANTHER" id="PTHR37817:SF1">
    <property type="entry name" value="N-ACETYLTRANSFERASE EIS"/>
    <property type="match status" value="1"/>
</dbReference>
<dbReference type="InterPro" id="IPR000182">
    <property type="entry name" value="GNAT_dom"/>
</dbReference>
<evidence type="ECO:0000313" key="3">
    <source>
        <dbReference type="Proteomes" id="UP000007844"/>
    </source>
</evidence>
<dbReference type="RefSeq" id="WP_014260788.1">
    <property type="nucleotide sequence ID" value="NC_016629.1"/>
</dbReference>
<dbReference type="Proteomes" id="UP000007844">
    <property type="component" value="Chromosome"/>
</dbReference>
<keyword evidence="2" id="KW-0808">Transferase</keyword>
<dbReference type="GO" id="GO:0030649">
    <property type="term" value="P:aminoglycoside antibiotic catabolic process"/>
    <property type="evidence" value="ECO:0007669"/>
    <property type="project" value="TreeGrafter"/>
</dbReference>
<reference evidence="2 3" key="1">
    <citation type="journal article" date="2011" name="J. Bacteriol.">
        <title>Genome sequence of the mercury-methylating and pleomorphic Desulfovibrio africanus Strain Walvis Bay.</title>
        <authorList>
            <person name="Brown S.D."/>
            <person name="Wall J.D."/>
            <person name="Kucken A.M."/>
            <person name="Gilmour C.C."/>
            <person name="Podar M."/>
            <person name="Brandt C.C."/>
            <person name="Teshima H."/>
            <person name="Detter J.C."/>
            <person name="Han C.S."/>
            <person name="Land M.L."/>
            <person name="Lucas S."/>
            <person name="Han J."/>
            <person name="Pennacchio L."/>
            <person name="Nolan M."/>
            <person name="Pitluck S."/>
            <person name="Woyke T."/>
            <person name="Goodwin L."/>
            <person name="Palumbo A.V."/>
            <person name="Elias D.A."/>
        </authorList>
    </citation>
    <scope>NUCLEOTIDE SEQUENCE [LARGE SCALE GENOMIC DNA]</scope>
    <source>
        <strain evidence="2 3">Walvis Bay</strain>
    </source>
</reference>
<feature type="domain" description="N-acetyltransferase" evidence="1">
    <location>
        <begin position="1"/>
        <end position="155"/>
    </location>
</feature>
<dbReference type="PANTHER" id="PTHR37817">
    <property type="entry name" value="N-ACETYLTRANSFERASE EIS"/>
    <property type="match status" value="1"/>
</dbReference>
<organism evidence="2 3">
    <name type="scientific">Desulfocurvibacter africanus subsp. africanus str. Walvis Bay</name>
    <dbReference type="NCBI Taxonomy" id="690850"/>
    <lineage>
        <taxon>Bacteria</taxon>
        <taxon>Pseudomonadati</taxon>
        <taxon>Thermodesulfobacteriota</taxon>
        <taxon>Desulfovibrionia</taxon>
        <taxon>Desulfovibrionales</taxon>
        <taxon>Desulfovibrionaceae</taxon>
        <taxon>Desulfocurvibacter</taxon>
    </lineage>
</organism>
<dbReference type="Gene3D" id="3.40.630.30">
    <property type="match status" value="1"/>
</dbReference>
<dbReference type="HOGENOM" id="CLU_081840_1_2_7"/>